<gene>
    <name evidence="1" type="ORF">C8P68_1032</name>
</gene>
<protein>
    <submittedName>
        <fullName evidence="1">Uncharacterized protein</fullName>
    </submittedName>
</protein>
<accession>A0A2T5JAG0</accession>
<name>A0A2T5JAG0_9SPHI</name>
<dbReference type="Proteomes" id="UP000244168">
    <property type="component" value="Unassembled WGS sequence"/>
</dbReference>
<dbReference type="AlphaFoldDB" id="A0A2T5JAG0"/>
<reference evidence="1 2" key="1">
    <citation type="submission" date="2018-04" db="EMBL/GenBank/DDBJ databases">
        <title>Genomic Encyclopedia of Archaeal and Bacterial Type Strains, Phase II (KMG-II): from individual species to whole genera.</title>
        <authorList>
            <person name="Goeker M."/>
        </authorList>
    </citation>
    <scope>NUCLEOTIDE SEQUENCE [LARGE SCALE GENOMIC DNA]</scope>
    <source>
        <strain evidence="1 2">DSM 26809</strain>
    </source>
</reference>
<organism evidence="1 2">
    <name type="scientific">Mucilaginibacter yixingensis</name>
    <dbReference type="NCBI Taxonomy" id="1295612"/>
    <lineage>
        <taxon>Bacteria</taxon>
        <taxon>Pseudomonadati</taxon>
        <taxon>Bacteroidota</taxon>
        <taxon>Sphingobacteriia</taxon>
        <taxon>Sphingobacteriales</taxon>
        <taxon>Sphingobacteriaceae</taxon>
        <taxon>Mucilaginibacter</taxon>
    </lineage>
</organism>
<sequence length="68" mass="7967">MYEHLVVEEENISTFTQKLDDAADEGFKVISSNSFYMRHDVNGRAIYETTYYALLVRSSDDNDEEDDY</sequence>
<evidence type="ECO:0000313" key="1">
    <source>
        <dbReference type="EMBL" id="PTQ97844.1"/>
    </source>
</evidence>
<dbReference type="EMBL" id="QAOQ01000003">
    <property type="protein sequence ID" value="PTQ97844.1"/>
    <property type="molecule type" value="Genomic_DNA"/>
</dbReference>
<proteinExistence type="predicted"/>
<evidence type="ECO:0000313" key="2">
    <source>
        <dbReference type="Proteomes" id="UP000244168"/>
    </source>
</evidence>
<keyword evidence="2" id="KW-1185">Reference proteome</keyword>
<comment type="caution">
    <text evidence="1">The sequence shown here is derived from an EMBL/GenBank/DDBJ whole genome shotgun (WGS) entry which is preliminary data.</text>
</comment>